<sequence>MNIFHLENKIHPKLAVQVEPWAEVYYLRQGQILTLKQPSALKGGYFVVFYEADSVSVLIDGEFDYPVVLIDGKPAEPFNDFPVYLPPLPPYGL</sequence>
<evidence type="ECO:0000313" key="1">
    <source>
        <dbReference type="EMBL" id="MFD1874430.1"/>
    </source>
</evidence>
<keyword evidence="2" id="KW-1185">Reference proteome</keyword>
<proteinExistence type="predicted"/>
<protein>
    <submittedName>
        <fullName evidence="1">Uncharacterized protein</fullName>
    </submittedName>
</protein>
<name>A0ABW4QY48_9BACT</name>
<dbReference type="RefSeq" id="WP_382316228.1">
    <property type="nucleotide sequence ID" value="NZ_JBHUFD010000008.1"/>
</dbReference>
<dbReference type="Proteomes" id="UP001597197">
    <property type="component" value="Unassembled WGS sequence"/>
</dbReference>
<accession>A0ABW4QY48</accession>
<organism evidence="1 2">
    <name type="scientific">Hymenobacter bucti</name>
    <dbReference type="NCBI Taxonomy" id="1844114"/>
    <lineage>
        <taxon>Bacteria</taxon>
        <taxon>Pseudomonadati</taxon>
        <taxon>Bacteroidota</taxon>
        <taxon>Cytophagia</taxon>
        <taxon>Cytophagales</taxon>
        <taxon>Hymenobacteraceae</taxon>
        <taxon>Hymenobacter</taxon>
    </lineage>
</organism>
<comment type="caution">
    <text evidence="1">The sequence shown here is derived from an EMBL/GenBank/DDBJ whole genome shotgun (WGS) entry which is preliminary data.</text>
</comment>
<gene>
    <name evidence="1" type="ORF">ACFSDX_18440</name>
</gene>
<dbReference type="EMBL" id="JBHUFD010000008">
    <property type="protein sequence ID" value="MFD1874430.1"/>
    <property type="molecule type" value="Genomic_DNA"/>
</dbReference>
<reference evidence="2" key="1">
    <citation type="journal article" date="2019" name="Int. J. Syst. Evol. Microbiol.">
        <title>The Global Catalogue of Microorganisms (GCM) 10K type strain sequencing project: providing services to taxonomists for standard genome sequencing and annotation.</title>
        <authorList>
            <consortium name="The Broad Institute Genomics Platform"/>
            <consortium name="The Broad Institute Genome Sequencing Center for Infectious Disease"/>
            <person name="Wu L."/>
            <person name="Ma J."/>
        </authorList>
    </citation>
    <scope>NUCLEOTIDE SEQUENCE [LARGE SCALE GENOMIC DNA]</scope>
    <source>
        <strain evidence="2">CGMCC 1.15795</strain>
    </source>
</reference>
<evidence type="ECO:0000313" key="2">
    <source>
        <dbReference type="Proteomes" id="UP001597197"/>
    </source>
</evidence>